<evidence type="ECO:0000313" key="3">
    <source>
        <dbReference type="Proteomes" id="UP000612352"/>
    </source>
</evidence>
<dbReference type="EMBL" id="JAEDAJ010000002">
    <property type="protein sequence ID" value="MBK0330707.1"/>
    <property type="molecule type" value="Genomic_DNA"/>
</dbReference>
<dbReference type="InterPro" id="IPR043148">
    <property type="entry name" value="TagF_C"/>
</dbReference>
<evidence type="ECO:0000256" key="1">
    <source>
        <dbReference type="SAM" id="Phobius"/>
    </source>
</evidence>
<keyword evidence="1" id="KW-1133">Transmembrane helix</keyword>
<proteinExistence type="predicted"/>
<sequence length="584" mass="64454">MPAPRPVVKKVVKLLRAWAVLVDLLVVVAAIAVLLNPDATWTVIMLAVPLLVMMWRTRRSLTRRLKSVGGLGEYLIGRYLLLIVGIVQAAHHGIPTALWTVAGILLALALEAERFELRMHRRIRPYAAHLPDRDTEHRPRFAYGYLYSLGVLGLVLLVLAPVIGTAGAWALLVVAVLAVLVALAALVDIVRRIARRSSTLREMPEIVEQLEPRFFVYWSAQRGSAFQITMWLPHLERLGVPFAIIVRSDANFRDLEGVVDAPLILRRTLADLDSVIVPSARATFYVNNAVLNNHMIRYSELLHIQLLHGESDKAASSNPVTRMFDRDYVAGQAAIDRFAARGISMPDSIFRIVGRPQVEDVEEARGPIGGIEAPTVLYAPTWQGFHQDAQYSSLLQGPDLVRRLLGRGCTVVFRPHPYSYRTQALRDACEQIKALLVADGESTGRPHLHGFAAEKEMTVFDCFNASDAMISDVSSVVGDYLHSEKPMAMISMHATADEFRREFPTSRAAYVIEGADGGLIDIDGVLDTMLGPDPMSQVRKDFATYYLGDIPRDSYAERFLAVAREDLGITVQGGTDVVSGPGAP</sequence>
<comment type="caution">
    <text evidence="2">The sequence shown here is derived from an EMBL/GenBank/DDBJ whole genome shotgun (WGS) entry which is preliminary data.</text>
</comment>
<protein>
    <submittedName>
        <fullName evidence="2">CDP-glycerol glycerophosphotransferase family protein</fullName>
    </submittedName>
</protein>
<dbReference type="Gene3D" id="3.40.50.12580">
    <property type="match status" value="1"/>
</dbReference>
<dbReference type="RefSeq" id="WP_200501366.1">
    <property type="nucleotide sequence ID" value="NZ_JAEDAJ010000002.1"/>
</dbReference>
<feature type="transmembrane region" description="Helical" evidence="1">
    <location>
        <begin position="39"/>
        <end position="56"/>
    </location>
</feature>
<reference evidence="2 3" key="1">
    <citation type="submission" date="2020-12" db="EMBL/GenBank/DDBJ databases">
        <title>Brachybacterium sp. MASK1Z-5, whole genome shotgun sequence.</title>
        <authorList>
            <person name="Tuo L."/>
        </authorList>
    </citation>
    <scope>NUCLEOTIDE SEQUENCE [LARGE SCALE GENOMIC DNA]</scope>
    <source>
        <strain evidence="2 3">MASK1Z-5</strain>
    </source>
</reference>
<feature type="transmembrane region" description="Helical" evidence="1">
    <location>
        <begin position="142"/>
        <end position="163"/>
    </location>
</feature>
<name>A0ABS1B7S1_9MICO</name>
<dbReference type="Proteomes" id="UP000612352">
    <property type="component" value="Unassembled WGS sequence"/>
</dbReference>
<feature type="transmembrane region" description="Helical" evidence="1">
    <location>
        <begin position="93"/>
        <end position="112"/>
    </location>
</feature>
<feature type="transmembrane region" description="Helical" evidence="1">
    <location>
        <begin position="14"/>
        <end position="33"/>
    </location>
</feature>
<evidence type="ECO:0000313" key="2">
    <source>
        <dbReference type="EMBL" id="MBK0330707.1"/>
    </source>
</evidence>
<keyword evidence="1" id="KW-0812">Transmembrane</keyword>
<feature type="transmembrane region" description="Helical" evidence="1">
    <location>
        <begin position="68"/>
        <end position="87"/>
    </location>
</feature>
<accession>A0ABS1B7S1</accession>
<keyword evidence="1" id="KW-0472">Membrane</keyword>
<gene>
    <name evidence="2" type="ORF">I8D64_04760</name>
</gene>
<organism evidence="2 3">
    <name type="scientific">Brachybacterium halotolerans</name>
    <dbReference type="NCBI Taxonomy" id="2795215"/>
    <lineage>
        <taxon>Bacteria</taxon>
        <taxon>Bacillati</taxon>
        <taxon>Actinomycetota</taxon>
        <taxon>Actinomycetes</taxon>
        <taxon>Micrococcales</taxon>
        <taxon>Dermabacteraceae</taxon>
        <taxon>Brachybacterium</taxon>
    </lineage>
</organism>
<keyword evidence="3" id="KW-1185">Reference proteome</keyword>
<dbReference type="Pfam" id="PF04464">
    <property type="entry name" value="Glyphos_transf"/>
    <property type="match status" value="1"/>
</dbReference>
<dbReference type="InterPro" id="IPR007554">
    <property type="entry name" value="Glycerophosphate_synth"/>
</dbReference>
<feature type="transmembrane region" description="Helical" evidence="1">
    <location>
        <begin position="169"/>
        <end position="190"/>
    </location>
</feature>